<proteinExistence type="predicted"/>
<dbReference type="NCBIfam" id="TIGR03655">
    <property type="entry name" value="anti_R_Lar"/>
    <property type="match status" value="1"/>
</dbReference>
<dbReference type="InterPro" id="IPR019908">
    <property type="entry name" value="Toxin_RalR"/>
</dbReference>
<evidence type="ECO:0000313" key="1">
    <source>
        <dbReference type="EMBL" id="ABP70623.1"/>
    </source>
</evidence>
<dbReference type="HOGENOM" id="CLU_1634092_0_0_5"/>
<sequence>MNAGDDLKPCPFCGGTAQWFNFDDDCENAGGSAIECSGCGAASHVEFGRKENLASSWNRRAHLAEAAADVLAERARQISAEGWTPEHDDGHSRGQMATAAGCYILHQSHLGDELEVFWPWEMTWWKPTDRRRDLVKAAALLLAEIERLDRAEARAKTEATHA</sequence>
<dbReference type="Pfam" id="PF14354">
    <property type="entry name" value="Lar_restr_allev"/>
    <property type="match status" value="1"/>
</dbReference>
<reference evidence="1" key="1">
    <citation type="submission" date="2007-04" db="EMBL/GenBank/DDBJ databases">
        <title>Complete sequence of chromosome of Rhodobacter sphaeroides ATCC 17025.</title>
        <authorList>
            <consortium name="US DOE Joint Genome Institute"/>
            <person name="Copeland A."/>
            <person name="Lucas S."/>
            <person name="Lapidus A."/>
            <person name="Barry K."/>
            <person name="Detter J.C."/>
            <person name="Glavina del Rio T."/>
            <person name="Hammon N."/>
            <person name="Israni S."/>
            <person name="Dalin E."/>
            <person name="Tice H."/>
            <person name="Pitluck S."/>
            <person name="Chertkov O."/>
            <person name="Brettin T."/>
            <person name="Bruce D."/>
            <person name="Han C."/>
            <person name="Schmutz J."/>
            <person name="Larimer F."/>
            <person name="Land M."/>
            <person name="Hauser L."/>
            <person name="Kyrpides N."/>
            <person name="Kim E."/>
            <person name="Richardson P."/>
            <person name="Mackenzie C."/>
            <person name="Choudhary M."/>
            <person name="Donohue T.J."/>
            <person name="Kaplan S."/>
        </authorList>
    </citation>
    <scope>NUCLEOTIDE SEQUENCE [LARGE SCALE GENOMIC DNA]</scope>
    <source>
        <strain evidence="1">ATCC 17025</strain>
    </source>
</reference>
<gene>
    <name evidence="1" type="ordered locus">Rsph17025_1730</name>
</gene>
<organism evidence="1">
    <name type="scientific">Cereibacter sphaeroides (strain ATCC 17025 / ATH 2.4.3)</name>
    <name type="common">Rhodobacter sphaeroides</name>
    <dbReference type="NCBI Taxonomy" id="349102"/>
    <lineage>
        <taxon>Bacteria</taxon>
        <taxon>Pseudomonadati</taxon>
        <taxon>Pseudomonadota</taxon>
        <taxon>Alphaproteobacteria</taxon>
        <taxon>Rhodobacterales</taxon>
        <taxon>Paracoccaceae</taxon>
        <taxon>Cereibacter</taxon>
    </lineage>
</organism>
<evidence type="ECO:0008006" key="2">
    <source>
        <dbReference type="Google" id="ProtNLM"/>
    </source>
</evidence>
<protein>
    <recommendedName>
        <fullName evidence="2">Restriction alleviation protein, Lar family</fullName>
    </recommendedName>
</protein>
<accession>A4WTA9</accession>
<dbReference type="KEGG" id="rsq:Rsph17025_1730"/>
<dbReference type="eggNOG" id="ENOG50331RJ">
    <property type="taxonomic scope" value="Bacteria"/>
</dbReference>
<dbReference type="AlphaFoldDB" id="A4WTA9"/>
<dbReference type="BioCyc" id="RSPH349102:G1G8M-1783-MONOMER"/>
<name>A4WTA9_CERS5</name>
<dbReference type="EMBL" id="CP000661">
    <property type="protein sequence ID" value="ABP70623.1"/>
    <property type="molecule type" value="Genomic_DNA"/>
</dbReference>
<dbReference type="STRING" id="349102.Rsph17025_1730"/>